<keyword evidence="2 4" id="KW-0238">DNA-binding</keyword>
<name>A0A1H1XG77_9MICO</name>
<dbReference type="Pfam" id="PF00589">
    <property type="entry name" value="Phage_integrase"/>
    <property type="match status" value="1"/>
</dbReference>
<feature type="domain" description="Core-binding (CB)" evidence="6">
    <location>
        <begin position="63"/>
        <end position="159"/>
    </location>
</feature>
<dbReference type="InterPro" id="IPR013762">
    <property type="entry name" value="Integrase-like_cat_sf"/>
</dbReference>
<dbReference type="PROSITE" id="PS51898">
    <property type="entry name" value="TYR_RECOMBINASE"/>
    <property type="match status" value="1"/>
</dbReference>
<proteinExistence type="inferred from homology"/>
<sequence length="392" mass="43230">MAGTIEPYDTSNGRRYMVRYRKPDKTQTKKRGFRTKKEAELFLARVTTAKAEGDYIDPARGRITVGDLAPSWLRRKKSLKPSSFKSIETSWRVHVAPKWGGRGVTTIEATEVEHWIQDMLEGVAESARERRTKKDTQPLSATVILRALGVLGGILDDAQRDRRIAKNPARGVTNLPRKASKKDRRYLTDAQVAQLASAVKDPQLAVLVLVLAYTGIRWGEAIGLRVKHVNFLRHRLHIRENAVQVNSEIHVGEPKSWERRTVPFPVFLTRALEALTAGKGPGDLVFASASGSHLLRPRTSATSGSWFVAAQRTADIPLLTLHDLRHTAASLAISAGANVKVVQKMLGHKSAAMTLDTYADLFDDDLDSVAELMHTRGVQTATAALARIGLTA</sequence>
<dbReference type="GO" id="GO:0003677">
    <property type="term" value="F:DNA binding"/>
    <property type="evidence" value="ECO:0007669"/>
    <property type="project" value="UniProtKB-UniRule"/>
</dbReference>
<reference evidence="8 9" key="1">
    <citation type="submission" date="2016-10" db="EMBL/GenBank/DDBJ databases">
        <authorList>
            <person name="de Groot N.N."/>
        </authorList>
    </citation>
    <scope>NUCLEOTIDE SEQUENCE [LARGE SCALE GENOMIC DNA]</scope>
    <source>
        <strain evidence="8 9">DSM 15019</strain>
    </source>
</reference>
<evidence type="ECO:0000259" key="6">
    <source>
        <dbReference type="PROSITE" id="PS51900"/>
    </source>
</evidence>
<dbReference type="GO" id="GO:0006310">
    <property type="term" value="P:DNA recombination"/>
    <property type="evidence" value="ECO:0007669"/>
    <property type="project" value="UniProtKB-KW"/>
</dbReference>
<dbReference type="CDD" id="cd01189">
    <property type="entry name" value="INT_ICEBs1_C_like"/>
    <property type="match status" value="1"/>
</dbReference>
<dbReference type="RefSeq" id="WP_082749916.1">
    <property type="nucleotide sequence ID" value="NZ_LT629770.1"/>
</dbReference>
<evidence type="ECO:0000256" key="1">
    <source>
        <dbReference type="ARBA" id="ARBA00008857"/>
    </source>
</evidence>
<dbReference type="InterPro" id="IPR011010">
    <property type="entry name" value="DNA_brk_join_enz"/>
</dbReference>
<dbReference type="Proteomes" id="UP000182126">
    <property type="component" value="Chromosome I"/>
</dbReference>
<dbReference type="PANTHER" id="PTHR30349">
    <property type="entry name" value="PHAGE INTEGRASE-RELATED"/>
    <property type="match status" value="1"/>
</dbReference>
<evidence type="ECO:0000256" key="3">
    <source>
        <dbReference type="ARBA" id="ARBA00023172"/>
    </source>
</evidence>
<accession>A0A1H1XG77</accession>
<dbReference type="EMBL" id="LT629770">
    <property type="protein sequence ID" value="SDT08180.1"/>
    <property type="molecule type" value="Genomic_DNA"/>
</dbReference>
<comment type="similarity">
    <text evidence="1">Belongs to the 'phage' integrase family.</text>
</comment>
<evidence type="ECO:0000313" key="8">
    <source>
        <dbReference type="EMBL" id="SDT08180.1"/>
    </source>
</evidence>
<evidence type="ECO:0000313" key="7">
    <source>
        <dbReference type="EMBL" id="SDR71024.1"/>
    </source>
</evidence>
<dbReference type="EMBL" id="LT629770">
    <property type="protein sequence ID" value="SDR71024.1"/>
    <property type="molecule type" value="Genomic_DNA"/>
</dbReference>
<dbReference type="GO" id="GO:0015074">
    <property type="term" value="P:DNA integration"/>
    <property type="evidence" value="ECO:0007669"/>
    <property type="project" value="InterPro"/>
</dbReference>
<feature type="domain" description="Tyr recombinase" evidence="5">
    <location>
        <begin position="182"/>
        <end position="371"/>
    </location>
</feature>
<dbReference type="PROSITE" id="PS51900">
    <property type="entry name" value="CB"/>
    <property type="match status" value="1"/>
</dbReference>
<dbReference type="InterPro" id="IPR050090">
    <property type="entry name" value="Tyrosine_recombinase_XerCD"/>
</dbReference>
<gene>
    <name evidence="7" type="ORF">SAMN04489809_0030</name>
    <name evidence="8" type="ORF">SAMN04489809_3465</name>
</gene>
<dbReference type="InterPro" id="IPR002104">
    <property type="entry name" value="Integrase_catalytic"/>
</dbReference>
<dbReference type="Gene3D" id="1.10.150.130">
    <property type="match status" value="1"/>
</dbReference>
<evidence type="ECO:0000256" key="4">
    <source>
        <dbReference type="PROSITE-ProRule" id="PRU01248"/>
    </source>
</evidence>
<keyword evidence="3" id="KW-0233">DNA recombination</keyword>
<dbReference type="AlphaFoldDB" id="A0A1H1XG77"/>
<dbReference type="InterPro" id="IPR010998">
    <property type="entry name" value="Integrase_recombinase_N"/>
</dbReference>
<evidence type="ECO:0000313" key="9">
    <source>
        <dbReference type="Proteomes" id="UP000182126"/>
    </source>
</evidence>
<dbReference type="GeneID" id="36300640"/>
<dbReference type="PANTHER" id="PTHR30349:SF64">
    <property type="entry name" value="PROPHAGE INTEGRASE INTD-RELATED"/>
    <property type="match status" value="1"/>
</dbReference>
<evidence type="ECO:0000259" key="5">
    <source>
        <dbReference type="PROSITE" id="PS51898"/>
    </source>
</evidence>
<dbReference type="Gene3D" id="1.10.443.10">
    <property type="entry name" value="Intergrase catalytic core"/>
    <property type="match status" value="1"/>
</dbReference>
<dbReference type="InterPro" id="IPR028259">
    <property type="entry name" value="AP2-like_int_N"/>
</dbReference>
<dbReference type="SUPFAM" id="SSF56349">
    <property type="entry name" value="DNA breaking-rejoining enzymes"/>
    <property type="match status" value="1"/>
</dbReference>
<dbReference type="InterPro" id="IPR044068">
    <property type="entry name" value="CB"/>
</dbReference>
<protein>
    <submittedName>
        <fullName evidence="8">Site-specific recombinase XerD</fullName>
    </submittedName>
</protein>
<evidence type="ECO:0000256" key="2">
    <source>
        <dbReference type="ARBA" id="ARBA00023125"/>
    </source>
</evidence>
<organism evidence="8 9">
    <name type="scientific">Microbacterium paraoxydans</name>
    <dbReference type="NCBI Taxonomy" id="199592"/>
    <lineage>
        <taxon>Bacteria</taxon>
        <taxon>Bacillati</taxon>
        <taxon>Actinomycetota</taxon>
        <taxon>Actinomycetes</taxon>
        <taxon>Micrococcales</taxon>
        <taxon>Microbacteriaceae</taxon>
        <taxon>Microbacterium</taxon>
    </lineage>
</organism>
<dbReference type="Pfam" id="PF14657">
    <property type="entry name" value="Arm-DNA-bind_4"/>
    <property type="match status" value="1"/>
</dbReference>